<protein>
    <submittedName>
        <fullName evidence="1">RNA-directed DNA polymerase from mobile element jockey</fullName>
    </submittedName>
</protein>
<dbReference type="AlphaFoldDB" id="A0A4Y2RL70"/>
<proteinExistence type="predicted"/>
<dbReference type="InterPro" id="IPR052560">
    <property type="entry name" value="RdDP_mobile_element"/>
</dbReference>
<dbReference type="PANTHER" id="PTHR36688:SF1">
    <property type="entry name" value="ENDONUCLEASE_EXONUCLEASE_PHOSPHATASE DOMAIN-CONTAINING PROTEIN"/>
    <property type="match status" value="1"/>
</dbReference>
<keyword evidence="1" id="KW-0808">Transferase</keyword>
<sequence>MSIILQDLHCFYRYQECVENFKSKSVKSFSQLATSKQEHLSLSLYNIFNSDFPRKDKVLNCLFTDDSAILTQGSNIRFIIKTLQSQLDSIEYWCTKWRVAINTDKTKAILFPMGHSSKALKTLSFMEEDLPWENQVKYLGLILDSKLSFRQHAKYNSDKFWNKVHLIIPLIGRHSPLSLNNKVLLFKQILRPILTYSAPILCITANTHKTKNNILQNKILRIVTNAPSFERNDAIHKNVKIEMIEDHVKNISRKFFTQLQNHKNSLINGQVEYSHKNGKYPYPYSTTKWSLSLKPP</sequence>
<gene>
    <name evidence="1" type="primary">jockeypol_97</name>
    <name evidence="1" type="ORF">AVEN_178870_1</name>
</gene>
<keyword evidence="1" id="KW-0695">RNA-directed DNA polymerase</keyword>
<dbReference type="PANTHER" id="PTHR36688">
    <property type="entry name" value="ENDO/EXONUCLEASE/PHOSPHATASE DOMAIN-CONTAINING PROTEIN"/>
    <property type="match status" value="1"/>
</dbReference>
<dbReference type="OrthoDB" id="6433969at2759"/>
<reference evidence="1 2" key="1">
    <citation type="journal article" date="2019" name="Sci. Rep.">
        <title>Orb-weaving spider Araneus ventricosus genome elucidates the spidroin gene catalogue.</title>
        <authorList>
            <person name="Kono N."/>
            <person name="Nakamura H."/>
            <person name="Ohtoshi R."/>
            <person name="Moran D.A.P."/>
            <person name="Shinohara A."/>
            <person name="Yoshida Y."/>
            <person name="Fujiwara M."/>
            <person name="Mori M."/>
            <person name="Tomita M."/>
            <person name="Arakawa K."/>
        </authorList>
    </citation>
    <scope>NUCLEOTIDE SEQUENCE [LARGE SCALE GENOMIC DNA]</scope>
</reference>
<evidence type="ECO:0000313" key="1">
    <source>
        <dbReference type="EMBL" id="GBN76411.1"/>
    </source>
</evidence>
<name>A0A4Y2RL70_ARAVE</name>
<keyword evidence="1" id="KW-0548">Nucleotidyltransferase</keyword>
<dbReference type="Proteomes" id="UP000499080">
    <property type="component" value="Unassembled WGS sequence"/>
</dbReference>
<dbReference type="EMBL" id="BGPR01017525">
    <property type="protein sequence ID" value="GBN76411.1"/>
    <property type="molecule type" value="Genomic_DNA"/>
</dbReference>
<evidence type="ECO:0000313" key="2">
    <source>
        <dbReference type="Proteomes" id="UP000499080"/>
    </source>
</evidence>
<accession>A0A4Y2RL70</accession>
<organism evidence="1 2">
    <name type="scientific">Araneus ventricosus</name>
    <name type="common">Orbweaver spider</name>
    <name type="synonym">Epeira ventricosa</name>
    <dbReference type="NCBI Taxonomy" id="182803"/>
    <lineage>
        <taxon>Eukaryota</taxon>
        <taxon>Metazoa</taxon>
        <taxon>Ecdysozoa</taxon>
        <taxon>Arthropoda</taxon>
        <taxon>Chelicerata</taxon>
        <taxon>Arachnida</taxon>
        <taxon>Araneae</taxon>
        <taxon>Araneomorphae</taxon>
        <taxon>Entelegynae</taxon>
        <taxon>Araneoidea</taxon>
        <taxon>Araneidae</taxon>
        <taxon>Araneus</taxon>
    </lineage>
</organism>
<keyword evidence="2" id="KW-1185">Reference proteome</keyword>
<comment type="caution">
    <text evidence="1">The sequence shown here is derived from an EMBL/GenBank/DDBJ whole genome shotgun (WGS) entry which is preliminary data.</text>
</comment>
<dbReference type="GO" id="GO:0003964">
    <property type="term" value="F:RNA-directed DNA polymerase activity"/>
    <property type="evidence" value="ECO:0007669"/>
    <property type="project" value="UniProtKB-KW"/>
</dbReference>